<dbReference type="PANTHER" id="PTHR42760">
    <property type="entry name" value="SHORT-CHAIN DEHYDROGENASES/REDUCTASES FAMILY MEMBER"/>
    <property type="match status" value="1"/>
</dbReference>
<evidence type="ECO:0000256" key="1">
    <source>
        <dbReference type="ARBA" id="ARBA00006484"/>
    </source>
</evidence>
<protein>
    <submittedName>
        <fullName evidence="2">SDR family oxidoreductase</fullName>
    </submittedName>
</protein>
<reference evidence="2 3" key="1">
    <citation type="journal article" date="2019" name="Environ. Microbiol.">
        <title>Species interactions and distinct microbial communities in high Arctic permafrost affected cryosols are associated with the CH4 and CO2 gas fluxes.</title>
        <authorList>
            <person name="Altshuler I."/>
            <person name="Hamel J."/>
            <person name="Turney S."/>
            <person name="Magnuson E."/>
            <person name="Levesque R."/>
            <person name="Greer C."/>
            <person name="Whyte L.G."/>
        </authorList>
    </citation>
    <scope>NUCLEOTIDE SEQUENCE [LARGE SCALE GENOMIC DNA]</scope>
    <source>
        <strain evidence="2 3">S06.C</strain>
    </source>
</reference>
<dbReference type="EMBL" id="RCZI01000009">
    <property type="protein sequence ID" value="TPG23568.1"/>
    <property type="molecule type" value="Genomic_DNA"/>
</dbReference>
<dbReference type="PANTHER" id="PTHR42760:SF122">
    <property type="entry name" value="NAD(P)-BINDING PROTEIN"/>
    <property type="match status" value="1"/>
</dbReference>
<accession>A0A502DE57</accession>
<sequence>MVRRLLSKAPASARIVNTTAASPAPASPIPVTTAHAEAASSSLEGRVAIVTGAGSRTADIGNGRAAAILLSRRRAKVLLLDAELAPAQETERMIAAEGGTAMAVQCDVSDAAQCEQAVRMAVEAWGRVDILVNNVGIGGPAGNAVDLDIEEWDRALRVNVTSMMLMAKYAIPEMRKVGRGAIVNIASVAGLIGGTPALLYPTSKGAVVNMTRAMASHHGVEGIRVNCVAPGMVYTPMVAGRMTPEVREQRRKRSLLQTEGSGWDVGQAVAYLASDEARWVTGVILPVDAGTTAGNAPSPGLKPDAKPA</sequence>
<dbReference type="CDD" id="cd05233">
    <property type="entry name" value="SDR_c"/>
    <property type="match status" value="1"/>
</dbReference>
<dbReference type="AlphaFoldDB" id="A0A502DE57"/>
<dbReference type="GO" id="GO:0048038">
    <property type="term" value="F:quinone binding"/>
    <property type="evidence" value="ECO:0007669"/>
    <property type="project" value="TreeGrafter"/>
</dbReference>
<dbReference type="PRINTS" id="PR00081">
    <property type="entry name" value="GDHRDH"/>
</dbReference>
<dbReference type="InterPro" id="IPR036291">
    <property type="entry name" value="NAD(P)-bd_dom_sf"/>
</dbReference>
<proteinExistence type="inferred from homology"/>
<organism evidence="2 3">
    <name type="scientific">Variovorax guangxiensis</name>
    <dbReference type="NCBI Taxonomy" id="1775474"/>
    <lineage>
        <taxon>Bacteria</taxon>
        <taxon>Pseudomonadati</taxon>
        <taxon>Pseudomonadota</taxon>
        <taxon>Betaproteobacteria</taxon>
        <taxon>Burkholderiales</taxon>
        <taxon>Comamonadaceae</taxon>
        <taxon>Variovorax</taxon>
    </lineage>
</organism>
<comment type="similarity">
    <text evidence="1">Belongs to the short-chain dehydrogenases/reductases (SDR) family.</text>
</comment>
<dbReference type="Pfam" id="PF13561">
    <property type="entry name" value="adh_short_C2"/>
    <property type="match status" value="1"/>
</dbReference>
<dbReference type="OrthoDB" id="9803333at2"/>
<dbReference type="InterPro" id="IPR020904">
    <property type="entry name" value="Sc_DH/Rdtase_CS"/>
</dbReference>
<name>A0A502DE57_9BURK</name>
<dbReference type="Gene3D" id="3.40.50.720">
    <property type="entry name" value="NAD(P)-binding Rossmann-like Domain"/>
    <property type="match status" value="1"/>
</dbReference>
<dbReference type="Proteomes" id="UP000319212">
    <property type="component" value="Unassembled WGS sequence"/>
</dbReference>
<gene>
    <name evidence="2" type="ORF">EAH82_20410</name>
</gene>
<dbReference type="InterPro" id="IPR002347">
    <property type="entry name" value="SDR_fam"/>
</dbReference>
<dbReference type="FunFam" id="3.40.50.720:FF:000084">
    <property type="entry name" value="Short-chain dehydrogenase reductase"/>
    <property type="match status" value="1"/>
</dbReference>
<evidence type="ECO:0000313" key="2">
    <source>
        <dbReference type="EMBL" id="TPG23568.1"/>
    </source>
</evidence>
<dbReference type="NCBIfam" id="NF005559">
    <property type="entry name" value="PRK07231.1"/>
    <property type="match status" value="1"/>
</dbReference>
<dbReference type="SUPFAM" id="SSF51735">
    <property type="entry name" value="NAD(P)-binding Rossmann-fold domains"/>
    <property type="match status" value="1"/>
</dbReference>
<dbReference type="GO" id="GO:0006633">
    <property type="term" value="P:fatty acid biosynthetic process"/>
    <property type="evidence" value="ECO:0007669"/>
    <property type="project" value="TreeGrafter"/>
</dbReference>
<evidence type="ECO:0000313" key="3">
    <source>
        <dbReference type="Proteomes" id="UP000319212"/>
    </source>
</evidence>
<dbReference type="GO" id="GO:0016616">
    <property type="term" value="F:oxidoreductase activity, acting on the CH-OH group of donors, NAD or NADP as acceptor"/>
    <property type="evidence" value="ECO:0007669"/>
    <property type="project" value="TreeGrafter"/>
</dbReference>
<comment type="caution">
    <text evidence="2">The sequence shown here is derived from an EMBL/GenBank/DDBJ whole genome shotgun (WGS) entry which is preliminary data.</text>
</comment>
<dbReference type="PROSITE" id="PS00061">
    <property type="entry name" value="ADH_SHORT"/>
    <property type="match status" value="1"/>
</dbReference>
<dbReference type="PRINTS" id="PR00080">
    <property type="entry name" value="SDRFAMILY"/>
</dbReference>